<dbReference type="EMBL" id="JANBPW010002423">
    <property type="protein sequence ID" value="KAJ1940857.1"/>
    <property type="molecule type" value="Genomic_DNA"/>
</dbReference>
<accession>A0ACC1J7T6</accession>
<name>A0ACC1J7T6_9FUNG</name>
<feature type="non-terminal residue" evidence="1">
    <location>
        <position position="1"/>
    </location>
</feature>
<keyword evidence="2" id="KW-1185">Reference proteome</keyword>
<protein>
    <submittedName>
        <fullName evidence="1">Fold1p</fullName>
    </submittedName>
</protein>
<gene>
    <name evidence="1" type="primary">folD1</name>
    <name evidence="1" type="ORF">FBU59_003683</name>
</gene>
<dbReference type="Proteomes" id="UP001150603">
    <property type="component" value="Unassembled WGS sequence"/>
</dbReference>
<evidence type="ECO:0000313" key="1">
    <source>
        <dbReference type="EMBL" id="KAJ1940857.1"/>
    </source>
</evidence>
<evidence type="ECO:0000313" key="2">
    <source>
        <dbReference type="Proteomes" id="UP001150603"/>
    </source>
</evidence>
<sequence length="340" mass="36339">ASAQPLLNGDTYRQSAPPRMPQLPPKPASLKSAYRSQRPASLPIAITINNGLETQLAVRRFQTELPRRFLIRVSAPSSADVDEVRRALFGHIWMCVRAMLQESVPGAAKAELIDSTSASCLGAHIDVYLEETGVPAMRMPVDIVGSLKHPVQQDHSLGAAKETNSQGQANIRRLQDGFGGGCDPVAVEQAIKALVHQRIAAEPLSQGVGLVIAAEGMVLAERTDRLGVEVSPLVTFGGMAPHPVAAIGFYVAKALTRLAGTMQYNIPVTRKNAVVVGYSDTVYSPAAMMLTDLDATVTICQNRTDNIEGKVCSADIVVVVAISKPEFVKADWIKPGDIEA</sequence>
<organism evidence="1 2">
    <name type="scientific">Linderina macrospora</name>
    <dbReference type="NCBI Taxonomy" id="4868"/>
    <lineage>
        <taxon>Eukaryota</taxon>
        <taxon>Fungi</taxon>
        <taxon>Fungi incertae sedis</taxon>
        <taxon>Zoopagomycota</taxon>
        <taxon>Kickxellomycotina</taxon>
        <taxon>Kickxellomycetes</taxon>
        <taxon>Kickxellales</taxon>
        <taxon>Kickxellaceae</taxon>
        <taxon>Linderina</taxon>
    </lineage>
</organism>
<proteinExistence type="predicted"/>
<reference evidence="1" key="1">
    <citation type="submission" date="2022-07" db="EMBL/GenBank/DDBJ databases">
        <title>Phylogenomic reconstructions and comparative analyses of Kickxellomycotina fungi.</title>
        <authorList>
            <person name="Reynolds N.K."/>
            <person name="Stajich J.E."/>
            <person name="Barry K."/>
            <person name="Grigoriev I.V."/>
            <person name="Crous P."/>
            <person name="Smith M.E."/>
        </authorList>
    </citation>
    <scope>NUCLEOTIDE SEQUENCE</scope>
    <source>
        <strain evidence="1">NRRL 5244</strain>
    </source>
</reference>
<comment type="caution">
    <text evidence="1">The sequence shown here is derived from an EMBL/GenBank/DDBJ whole genome shotgun (WGS) entry which is preliminary data.</text>
</comment>